<dbReference type="InterPro" id="IPR015424">
    <property type="entry name" value="PyrdxlP-dep_Trfase"/>
</dbReference>
<dbReference type="Proteomes" id="UP000053317">
    <property type="component" value="Unassembled WGS sequence"/>
</dbReference>
<organism evidence="4 5">
    <name type="scientific">Phaeomoniella chlamydospora</name>
    <name type="common">Phaeoacremonium chlamydosporum</name>
    <dbReference type="NCBI Taxonomy" id="158046"/>
    <lineage>
        <taxon>Eukaryota</taxon>
        <taxon>Fungi</taxon>
        <taxon>Dikarya</taxon>
        <taxon>Ascomycota</taxon>
        <taxon>Pezizomycotina</taxon>
        <taxon>Eurotiomycetes</taxon>
        <taxon>Chaetothyriomycetidae</taxon>
        <taxon>Phaeomoniellales</taxon>
        <taxon>Phaeomoniellaceae</taxon>
        <taxon>Phaeomoniella</taxon>
    </lineage>
</organism>
<dbReference type="GO" id="GO:0003962">
    <property type="term" value="F:cystathionine gamma-synthase activity"/>
    <property type="evidence" value="ECO:0007669"/>
    <property type="project" value="TreeGrafter"/>
</dbReference>
<dbReference type="SUPFAM" id="SSF53383">
    <property type="entry name" value="PLP-dependent transferases"/>
    <property type="match status" value="1"/>
</dbReference>
<name>A0A0G2G192_PHACM</name>
<evidence type="ECO:0000313" key="5">
    <source>
        <dbReference type="Proteomes" id="UP000053317"/>
    </source>
</evidence>
<sequence>MSAIYYVHTYLLYLNQFPSKPVLFGFPFQSTPDVFRLFGPGLKWFPLGTEIDELDTHLISERSQGRRVPAVWTEFPSNPLLVSSDLHRLRALANEHGFLLIVDDTVGSFCNIDVLPVADIVVTSLTKSFSGYADVLGGSAVLNPNSRHYPTLQGLFQRHYHNDLHPLDATVLLNNSDDYLKRSAILNRNAQSLISLLHTNFTTSSTTPIKSLYYPSLPPTSQNYTTFLRPATPDFPSPGYGCLFSIEFTSLPALIAFLDNLHVHQGPHLGAHRTLAMPYVKAIFNDKMDEYEKYGVNERMLRISAGLEDDAELHRAFTFALEKAEEAVRTGKPVGKSVGDVERDGLDGSVEGGSMKGDSMLVAGDEVDVVNVT</sequence>
<dbReference type="PANTHER" id="PTHR42699">
    <property type="match status" value="1"/>
</dbReference>
<dbReference type="InterPro" id="IPR000277">
    <property type="entry name" value="Cys/Met-Metab_PyrdxlP-dep_enz"/>
</dbReference>
<comment type="cofactor">
    <cofactor evidence="1 3">
        <name>pyridoxal 5'-phosphate</name>
        <dbReference type="ChEBI" id="CHEBI:597326"/>
    </cofactor>
</comment>
<dbReference type="EMBL" id="LCWF01000137">
    <property type="protein sequence ID" value="KKY17713.1"/>
    <property type="molecule type" value="Genomic_DNA"/>
</dbReference>
<keyword evidence="2 3" id="KW-0663">Pyridoxal phosphate</keyword>
<comment type="similarity">
    <text evidence="3">Belongs to the trans-sulfuration enzymes family.</text>
</comment>
<dbReference type="GO" id="GO:0019346">
    <property type="term" value="P:transsulfuration"/>
    <property type="evidence" value="ECO:0007669"/>
    <property type="project" value="InterPro"/>
</dbReference>
<dbReference type="Pfam" id="PF01053">
    <property type="entry name" value="Cys_Met_Meta_PP"/>
    <property type="match status" value="1"/>
</dbReference>
<reference evidence="4 5" key="2">
    <citation type="submission" date="2015-05" db="EMBL/GenBank/DDBJ databases">
        <authorList>
            <person name="Morales-Cruz A."/>
            <person name="Amrine K.C."/>
            <person name="Cantu D."/>
        </authorList>
    </citation>
    <scope>NUCLEOTIDE SEQUENCE [LARGE SCALE GENOMIC DNA]</scope>
    <source>
        <strain evidence="4">UCRPC4</strain>
    </source>
</reference>
<dbReference type="PANTHER" id="PTHR42699:SF1">
    <property type="entry name" value="CYSTATHIONINE GAMMA-SYNTHASE-RELATED"/>
    <property type="match status" value="1"/>
</dbReference>
<dbReference type="OrthoDB" id="10047078at2759"/>
<comment type="caution">
    <text evidence="4">The sequence shown here is derived from an EMBL/GenBank/DDBJ whole genome shotgun (WGS) entry which is preliminary data.</text>
</comment>
<keyword evidence="5" id="KW-1185">Reference proteome</keyword>
<proteinExistence type="inferred from homology"/>
<evidence type="ECO:0000313" key="4">
    <source>
        <dbReference type="EMBL" id="KKY17713.1"/>
    </source>
</evidence>
<evidence type="ECO:0000256" key="1">
    <source>
        <dbReference type="ARBA" id="ARBA00001933"/>
    </source>
</evidence>
<protein>
    <submittedName>
        <fullName evidence="4">Putative cystathionine gamma-synthase</fullName>
    </submittedName>
</protein>
<dbReference type="InterPro" id="IPR015422">
    <property type="entry name" value="PyrdxlP-dep_Trfase_small"/>
</dbReference>
<gene>
    <name evidence="4" type="ORF">UCRPC4_g05346</name>
</gene>
<dbReference type="InterPro" id="IPR051750">
    <property type="entry name" value="Trans-sulfuration_enzymes"/>
</dbReference>
<evidence type="ECO:0000256" key="3">
    <source>
        <dbReference type="RuleBase" id="RU362118"/>
    </source>
</evidence>
<evidence type="ECO:0000256" key="2">
    <source>
        <dbReference type="ARBA" id="ARBA00022898"/>
    </source>
</evidence>
<dbReference type="Gene3D" id="3.90.1150.10">
    <property type="entry name" value="Aspartate Aminotransferase, domain 1"/>
    <property type="match status" value="1"/>
</dbReference>
<dbReference type="GO" id="GO:0030170">
    <property type="term" value="F:pyridoxal phosphate binding"/>
    <property type="evidence" value="ECO:0007669"/>
    <property type="project" value="InterPro"/>
</dbReference>
<dbReference type="Gene3D" id="3.40.640.10">
    <property type="entry name" value="Type I PLP-dependent aspartate aminotransferase-like (Major domain)"/>
    <property type="match status" value="1"/>
</dbReference>
<dbReference type="AlphaFoldDB" id="A0A0G2G192"/>
<dbReference type="InterPro" id="IPR015421">
    <property type="entry name" value="PyrdxlP-dep_Trfase_major"/>
</dbReference>
<reference evidence="4 5" key="1">
    <citation type="submission" date="2015-05" db="EMBL/GenBank/DDBJ databases">
        <title>Distinctive expansion of gene families associated with plant cell wall degradation and secondary metabolism in the genomes of grapevine trunk pathogens.</title>
        <authorList>
            <person name="Lawrence D.P."/>
            <person name="Travadon R."/>
            <person name="Rolshausen P.E."/>
            <person name="Baumgartner K."/>
        </authorList>
    </citation>
    <scope>NUCLEOTIDE SEQUENCE [LARGE SCALE GENOMIC DNA]</scope>
    <source>
        <strain evidence="4">UCRPC4</strain>
    </source>
</reference>
<accession>A0A0G2G192</accession>